<dbReference type="OrthoDB" id="10560765at2759"/>
<reference evidence="3 4" key="1">
    <citation type="journal article" date="2017" name="Nature">
        <title>The Apostasia genome and the evolution of orchids.</title>
        <authorList>
            <person name="Zhang G.Q."/>
            <person name="Liu K.W."/>
            <person name="Li Z."/>
            <person name="Lohaus R."/>
            <person name="Hsiao Y.Y."/>
            <person name="Niu S.C."/>
            <person name="Wang J.Y."/>
            <person name="Lin Y.C."/>
            <person name="Xu Q."/>
            <person name="Chen L.J."/>
            <person name="Yoshida K."/>
            <person name="Fujiwara S."/>
            <person name="Wang Z.W."/>
            <person name="Zhang Y.Q."/>
            <person name="Mitsuda N."/>
            <person name="Wang M."/>
            <person name="Liu G.H."/>
            <person name="Pecoraro L."/>
            <person name="Huang H.X."/>
            <person name="Xiao X.J."/>
            <person name="Lin M."/>
            <person name="Wu X.Y."/>
            <person name="Wu W.L."/>
            <person name="Chen Y.Y."/>
            <person name="Chang S.B."/>
            <person name="Sakamoto S."/>
            <person name="Ohme-Takagi M."/>
            <person name="Yagi M."/>
            <person name="Zeng S.J."/>
            <person name="Shen C.Y."/>
            <person name="Yeh C.M."/>
            <person name="Luo Y.B."/>
            <person name="Tsai W.C."/>
            <person name="Van de Peer Y."/>
            <person name="Liu Z.J."/>
        </authorList>
    </citation>
    <scope>NUCLEOTIDE SEQUENCE [LARGE SCALE GENOMIC DNA]</scope>
    <source>
        <strain evidence="4">cv. Shenzhen</strain>
        <tissue evidence="3">Stem</tissue>
    </source>
</reference>
<name>A0A2I0AU99_9ASPA</name>
<dbReference type="Gene3D" id="3.30.1330.80">
    <property type="entry name" value="Hypothetical protein, similar to alpha- acetolactate decarboxylase, domain 2"/>
    <property type="match status" value="1"/>
</dbReference>
<protein>
    <submittedName>
        <fullName evidence="3">DNA-binding protein ESCAROLA</fullName>
    </submittedName>
</protein>
<dbReference type="PANTHER" id="PTHR31100">
    <property type="entry name" value="AT-HOOK MOTIF NUCLEAR-LOCALIZED PROTEIN 15"/>
    <property type="match status" value="1"/>
</dbReference>
<dbReference type="InterPro" id="IPR005175">
    <property type="entry name" value="PPC_dom"/>
</dbReference>
<dbReference type="Proteomes" id="UP000236161">
    <property type="component" value="Unassembled WGS sequence"/>
</dbReference>
<dbReference type="GO" id="GO:0010228">
    <property type="term" value="P:vegetative to reproductive phase transition of meristem"/>
    <property type="evidence" value="ECO:0007669"/>
    <property type="project" value="TreeGrafter"/>
</dbReference>
<dbReference type="GO" id="GO:0003700">
    <property type="term" value="F:DNA-binding transcription factor activity"/>
    <property type="evidence" value="ECO:0007669"/>
    <property type="project" value="TreeGrafter"/>
</dbReference>
<evidence type="ECO:0000313" key="4">
    <source>
        <dbReference type="Proteomes" id="UP000236161"/>
    </source>
</evidence>
<keyword evidence="3" id="KW-0238">DNA-binding</keyword>
<sequence length="252" mass="25528">MAAAAAAAAAELSALVPVITTTVPPSPATRRPRGRPAGSKNKPKPPIVIAKESPGSLRAHVIEVAPGSDVSECITGFARRCRRGVCVLSSSGCVANVTLRQAAASPSEPGGGGGAIVTLHGRFEILSLRGSFLPPPAETELTVFLAGGQGQVVGGRVVGALAAAGTVVVMAASFWTASFERLPAVGDDEEEIGGGCSTQYCHGRPRNGLFCRPMQLEAAGGVCGVPASMVAVSCLPSDFYTWLPAGRPIAKS</sequence>
<feature type="domain" description="PPC" evidence="2">
    <location>
        <begin position="52"/>
        <end position="199"/>
    </location>
</feature>
<dbReference type="EMBL" id="KZ451950">
    <property type="protein sequence ID" value="PKA59118.1"/>
    <property type="molecule type" value="Genomic_DNA"/>
</dbReference>
<dbReference type="Pfam" id="PF03479">
    <property type="entry name" value="PCC"/>
    <property type="match status" value="1"/>
</dbReference>
<feature type="region of interest" description="Disordered" evidence="1">
    <location>
        <begin position="20"/>
        <end position="48"/>
    </location>
</feature>
<evidence type="ECO:0000313" key="3">
    <source>
        <dbReference type="EMBL" id="PKA59118.1"/>
    </source>
</evidence>
<accession>A0A2I0AU99</accession>
<dbReference type="GO" id="GO:0003680">
    <property type="term" value="F:minor groove of adenine-thymine-rich DNA binding"/>
    <property type="evidence" value="ECO:0007669"/>
    <property type="project" value="InterPro"/>
</dbReference>
<dbReference type="PANTHER" id="PTHR31100:SF96">
    <property type="entry name" value="OS01G0246601 PROTEIN"/>
    <property type="match status" value="1"/>
</dbReference>
<keyword evidence="4" id="KW-1185">Reference proteome</keyword>
<dbReference type="CDD" id="cd11378">
    <property type="entry name" value="DUF296"/>
    <property type="match status" value="1"/>
</dbReference>
<dbReference type="PROSITE" id="PS51742">
    <property type="entry name" value="PPC"/>
    <property type="match status" value="1"/>
</dbReference>
<evidence type="ECO:0000259" key="2">
    <source>
        <dbReference type="PROSITE" id="PS51742"/>
    </source>
</evidence>
<dbReference type="GO" id="GO:0005634">
    <property type="term" value="C:nucleus"/>
    <property type="evidence" value="ECO:0007669"/>
    <property type="project" value="TreeGrafter"/>
</dbReference>
<dbReference type="InterPro" id="IPR014476">
    <property type="entry name" value="AHL15-29"/>
</dbReference>
<dbReference type="AlphaFoldDB" id="A0A2I0AU99"/>
<evidence type="ECO:0000256" key="1">
    <source>
        <dbReference type="SAM" id="MobiDB-lite"/>
    </source>
</evidence>
<gene>
    <name evidence="3" type="primary">ESC</name>
    <name evidence="3" type="ORF">AXF42_Ash001211</name>
</gene>
<organism evidence="3 4">
    <name type="scientific">Apostasia shenzhenica</name>
    <dbReference type="NCBI Taxonomy" id="1088818"/>
    <lineage>
        <taxon>Eukaryota</taxon>
        <taxon>Viridiplantae</taxon>
        <taxon>Streptophyta</taxon>
        <taxon>Embryophyta</taxon>
        <taxon>Tracheophyta</taxon>
        <taxon>Spermatophyta</taxon>
        <taxon>Magnoliopsida</taxon>
        <taxon>Liliopsida</taxon>
        <taxon>Asparagales</taxon>
        <taxon>Orchidaceae</taxon>
        <taxon>Apostasioideae</taxon>
        <taxon>Apostasia</taxon>
    </lineage>
</organism>
<proteinExistence type="predicted"/>
<dbReference type="SUPFAM" id="SSF117856">
    <property type="entry name" value="AF0104/ALDC/Ptd012-like"/>
    <property type="match status" value="1"/>
</dbReference>